<dbReference type="InterPro" id="IPR005484">
    <property type="entry name" value="Ribosomal_uL18_bac/plant/anim"/>
</dbReference>
<reference evidence="8 9" key="1">
    <citation type="journal article" date="2016" name="Environ. Microbiol.">
        <title>Genomic resolution of a cold subsurface aquifer community provides metabolic insights for novel microbes adapted to high CO concentrations.</title>
        <authorList>
            <person name="Probst A.J."/>
            <person name="Castelle C.J."/>
            <person name="Singh A."/>
            <person name="Brown C.T."/>
            <person name="Anantharaman K."/>
            <person name="Sharon I."/>
            <person name="Hug L.A."/>
            <person name="Burstein D."/>
            <person name="Emerson J.B."/>
            <person name="Thomas B.C."/>
            <person name="Banfield J.F."/>
        </authorList>
    </citation>
    <scope>NUCLEOTIDE SEQUENCE [LARGE SCALE GENOMIC DNA]</scope>
    <source>
        <strain evidence="8">CG1_02_39_135</strain>
    </source>
</reference>
<protein>
    <recommendedName>
        <fullName evidence="6 7">Large ribosomal subunit protein uL18</fullName>
    </recommendedName>
</protein>
<evidence type="ECO:0000256" key="7">
    <source>
        <dbReference type="HAMAP-Rule" id="MF_01337"/>
    </source>
</evidence>
<evidence type="ECO:0000313" key="9">
    <source>
        <dbReference type="Proteomes" id="UP000182693"/>
    </source>
</evidence>
<dbReference type="InterPro" id="IPR004389">
    <property type="entry name" value="Ribosomal_uL18_bac-type"/>
</dbReference>
<evidence type="ECO:0000256" key="2">
    <source>
        <dbReference type="ARBA" id="ARBA00022730"/>
    </source>
</evidence>
<dbReference type="SUPFAM" id="SSF53137">
    <property type="entry name" value="Translational machinery components"/>
    <property type="match status" value="1"/>
</dbReference>
<dbReference type="PANTHER" id="PTHR12899">
    <property type="entry name" value="39S RIBOSOMAL PROTEIN L18, MITOCHONDRIAL"/>
    <property type="match status" value="1"/>
</dbReference>
<comment type="subunit">
    <text evidence="7">Part of the 50S ribosomal subunit; part of the 5S rRNA/L5/L18/L25 subcomplex. Contacts the 5S and 23S rRNAs.</text>
</comment>
<dbReference type="CDD" id="cd00432">
    <property type="entry name" value="Ribosomal_L18_L5e"/>
    <property type="match status" value="1"/>
</dbReference>
<evidence type="ECO:0000256" key="4">
    <source>
        <dbReference type="ARBA" id="ARBA00022980"/>
    </source>
</evidence>
<keyword evidence="2 7" id="KW-0699">rRNA-binding</keyword>
<comment type="function">
    <text evidence="7">This is one of the proteins that bind and probably mediate the attachment of the 5S RNA into the large ribosomal subunit, where it forms part of the central protuberance.</text>
</comment>
<dbReference type="NCBIfam" id="TIGR00060">
    <property type="entry name" value="L18_bact"/>
    <property type="match status" value="1"/>
</dbReference>
<dbReference type="HAMAP" id="MF_01337_B">
    <property type="entry name" value="Ribosomal_uL18_B"/>
    <property type="match status" value="1"/>
</dbReference>
<comment type="caution">
    <text evidence="8">The sequence shown here is derived from an EMBL/GenBank/DDBJ whole genome shotgun (WGS) entry which is preliminary data.</text>
</comment>
<dbReference type="STRING" id="1805425.AUJ30_00925"/>
<evidence type="ECO:0000256" key="1">
    <source>
        <dbReference type="ARBA" id="ARBA00007116"/>
    </source>
</evidence>
<keyword evidence="5 7" id="KW-0687">Ribonucleoprotein</keyword>
<evidence type="ECO:0000256" key="3">
    <source>
        <dbReference type="ARBA" id="ARBA00022884"/>
    </source>
</evidence>
<evidence type="ECO:0000313" key="8">
    <source>
        <dbReference type="EMBL" id="OIO65488.1"/>
    </source>
</evidence>
<evidence type="ECO:0000256" key="6">
    <source>
        <dbReference type="ARBA" id="ARBA00035197"/>
    </source>
</evidence>
<dbReference type="GO" id="GO:0008097">
    <property type="term" value="F:5S rRNA binding"/>
    <property type="evidence" value="ECO:0007669"/>
    <property type="project" value="TreeGrafter"/>
</dbReference>
<gene>
    <name evidence="7" type="primary">rplR</name>
    <name evidence="8" type="ORF">AUJ30_00925</name>
</gene>
<proteinExistence type="inferred from homology"/>
<sequence>MNSLKKINQIRFRRKRRARAKIFGTGEKPRLSIFRSNRYTYVQLIDDKIGKTLISASTYELSKSEKQKAKRQELAGKLGELIAKKAIEKGIKKAVFDRGKYKYHGRIKAVAEAARKGGLQL</sequence>
<dbReference type="EMBL" id="MNWX01000017">
    <property type="protein sequence ID" value="OIO65488.1"/>
    <property type="molecule type" value="Genomic_DNA"/>
</dbReference>
<name>A0A1J4XWU6_9BACT</name>
<dbReference type="GO" id="GO:0006412">
    <property type="term" value="P:translation"/>
    <property type="evidence" value="ECO:0007669"/>
    <property type="project" value="UniProtKB-UniRule"/>
</dbReference>
<keyword evidence="3 7" id="KW-0694">RNA-binding</keyword>
<dbReference type="Proteomes" id="UP000182693">
    <property type="component" value="Unassembled WGS sequence"/>
</dbReference>
<accession>A0A1J4XWU6</accession>
<comment type="similarity">
    <text evidence="1 7">Belongs to the universal ribosomal protein uL18 family.</text>
</comment>
<dbReference type="Gene3D" id="3.30.420.100">
    <property type="match status" value="1"/>
</dbReference>
<organism evidence="8 9">
    <name type="scientific">Candidatus Wolfebacteria bacterium CG1_02_39_135</name>
    <dbReference type="NCBI Taxonomy" id="1805425"/>
    <lineage>
        <taxon>Bacteria</taxon>
        <taxon>Candidatus Wolfeibacteriota</taxon>
    </lineage>
</organism>
<dbReference type="InterPro" id="IPR057268">
    <property type="entry name" value="Ribosomal_L18"/>
</dbReference>
<evidence type="ECO:0000256" key="5">
    <source>
        <dbReference type="ARBA" id="ARBA00023274"/>
    </source>
</evidence>
<dbReference type="PANTHER" id="PTHR12899:SF3">
    <property type="entry name" value="LARGE RIBOSOMAL SUBUNIT PROTEIN UL18M"/>
    <property type="match status" value="1"/>
</dbReference>
<dbReference type="FunFam" id="3.30.420.100:FF:000001">
    <property type="entry name" value="50S ribosomal protein L18"/>
    <property type="match status" value="1"/>
</dbReference>
<dbReference type="Pfam" id="PF00861">
    <property type="entry name" value="Ribosomal_L18p"/>
    <property type="match status" value="1"/>
</dbReference>
<keyword evidence="4 7" id="KW-0689">Ribosomal protein</keyword>
<dbReference type="GO" id="GO:0022625">
    <property type="term" value="C:cytosolic large ribosomal subunit"/>
    <property type="evidence" value="ECO:0007669"/>
    <property type="project" value="TreeGrafter"/>
</dbReference>
<dbReference type="GO" id="GO:0003735">
    <property type="term" value="F:structural constituent of ribosome"/>
    <property type="evidence" value="ECO:0007669"/>
    <property type="project" value="InterPro"/>
</dbReference>
<dbReference type="AlphaFoldDB" id="A0A1J4XWU6"/>